<dbReference type="Proteomes" id="UP000245609">
    <property type="component" value="Unassembled WGS sequence"/>
</dbReference>
<dbReference type="PROSITE" id="PS50297">
    <property type="entry name" value="ANK_REP_REGION"/>
    <property type="match status" value="2"/>
</dbReference>
<dbReference type="InterPro" id="IPR036770">
    <property type="entry name" value="Ankyrin_rpt-contain_sf"/>
</dbReference>
<feature type="repeat" description="ANK" evidence="11">
    <location>
        <begin position="199"/>
        <end position="231"/>
    </location>
</feature>
<feature type="transmembrane region" description="Helical" evidence="12">
    <location>
        <begin position="570"/>
        <end position="590"/>
    </location>
</feature>
<name>A0A2T9Y0Z1_9FUNG</name>
<proteinExistence type="inferred from homology"/>
<keyword evidence="6 11" id="KW-0040">ANK repeat</keyword>
<evidence type="ECO:0000256" key="4">
    <source>
        <dbReference type="ARBA" id="ARBA00022737"/>
    </source>
</evidence>
<keyword evidence="16" id="KW-1185">Reference proteome</keyword>
<dbReference type="Pfam" id="PF01529">
    <property type="entry name" value="DHHC"/>
    <property type="match status" value="1"/>
</dbReference>
<dbReference type="PROSITE" id="PS50216">
    <property type="entry name" value="DHHC"/>
    <property type="match status" value="1"/>
</dbReference>
<keyword evidence="7 12" id="KW-0472">Membrane</keyword>
<sequence length="828" mass="93493">MDENSSQSQNLLNSKSSASAASTTENFLLANNSVSNHKKTSLEALKGAINDQRAEQSNDYQLDLWSAAQQGKISTIKKIFAFQNIDPNATDSQNCSALHWAAINNKLKVIKYLLKLPSINVNFLGGELNAPPIFWACSQGHLNVCRYLLRHNASPLIRDSSGYSILHVAVHSQLPLITLYIATSQFAAFGNTVDLLDSNGITPLMWAAYQGNFEICSILIRLGANVNMKDYSGKTPLHYAVTKGNNSVIDCLLKHGADPDATDHPSNPQSDPDVPVNGKSPRDLAIEYGISKSFAISEKKFKNLLSAPQNEIKILGFNLYSQILVFLSPFFSIPFILYIFSLYPWTISLLIGIPIFFLCHFLTIRFILKTRNSDVVLKSPYFLGILSSTIFMVVVTWIVKILPITAFPNNSINEHKPLWLPNFLFFFFAVLSVYFLYKSVFTNPGYLPVKNSVPEIVEIIDKLIDQDIFNYSSFCRTCLNFRPLRSKHCKECDRCVSKMDHHCPWTYNCVGLSNHKIFILFVTFLLFGVILFLILVNFYLERIFVLYEPIPNAPCYLGDFLCGNFQQDPFTMFLSIWSAINMSWILILFIGQYYNISRNITTSESLSGFRSFKKNSPVKNKSSSKNNESVTISQFTEDNSIDITPHQPSFDSVDDDDISDLSETFSDDENNNHDNSDPDSNPLNTLDSNVEGQSLGDLQHTGVKYHRKPGPFAWMVPCLSKRQSYQPVGSSSSNTITSTTFSFDQFGNPLNDDHNPYNMGFLTNCLMFWKPQNYNISYLVSSDPSNSKFYPSSVKKRNNEYYPNLVRNRNQNRASGEYELTLVTSTPI</sequence>
<evidence type="ECO:0000256" key="2">
    <source>
        <dbReference type="ARBA" id="ARBA00010104"/>
    </source>
</evidence>
<evidence type="ECO:0000256" key="5">
    <source>
        <dbReference type="ARBA" id="ARBA00022989"/>
    </source>
</evidence>
<comment type="subcellular location">
    <subcellularLocation>
        <location evidence="1">Membrane</location>
        <topology evidence="1">Multi-pass membrane protein</topology>
    </subcellularLocation>
</comment>
<dbReference type="AlphaFoldDB" id="A0A2T9Y0Z1"/>
<keyword evidence="5 12" id="KW-1133">Transmembrane helix</keyword>
<dbReference type="STRING" id="133381.A0A2T9Y0Z1"/>
<evidence type="ECO:0000313" key="15">
    <source>
        <dbReference type="EMBL" id="PVU85977.1"/>
    </source>
</evidence>
<dbReference type="PANTHER" id="PTHR24161:SF85">
    <property type="entry name" value="PALMITOYLTRANSFERASE HIP14"/>
    <property type="match status" value="1"/>
</dbReference>
<dbReference type="SMART" id="SM00248">
    <property type="entry name" value="ANK"/>
    <property type="match status" value="6"/>
</dbReference>
<dbReference type="Gene3D" id="1.25.40.20">
    <property type="entry name" value="Ankyrin repeat-containing domain"/>
    <property type="match status" value="3"/>
</dbReference>
<dbReference type="InterPro" id="IPR001594">
    <property type="entry name" value="Palmitoyltrfase_DHHC"/>
</dbReference>
<feature type="domain" description="Palmitoyltransferase DHHC" evidence="14">
    <location>
        <begin position="470"/>
        <end position="606"/>
    </location>
</feature>
<dbReference type="PRINTS" id="PR01415">
    <property type="entry name" value="ANKYRIN"/>
</dbReference>
<feature type="transmembrane region" description="Helical" evidence="12">
    <location>
        <begin position="380"/>
        <end position="399"/>
    </location>
</feature>
<evidence type="ECO:0000256" key="1">
    <source>
        <dbReference type="ARBA" id="ARBA00004141"/>
    </source>
</evidence>
<feature type="region of interest" description="Disordered" evidence="13">
    <location>
        <begin position="610"/>
        <end position="694"/>
    </location>
</feature>
<dbReference type="SUPFAM" id="SSF48403">
    <property type="entry name" value="Ankyrin repeat"/>
    <property type="match status" value="1"/>
</dbReference>
<evidence type="ECO:0000259" key="14">
    <source>
        <dbReference type="Pfam" id="PF01529"/>
    </source>
</evidence>
<feature type="compositionally biased region" description="Polar residues" evidence="13">
    <location>
        <begin position="630"/>
        <end position="642"/>
    </location>
</feature>
<evidence type="ECO:0000256" key="12">
    <source>
        <dbReference type="RuleBase" id="RU079119"/>
    </source>
</evidence>
<comment type="similarity">
    <text evidence="2">Belongs to the DHHC palmitoyltransferase family. AKR/ZDHHC17 subfamily.</text>
</comment>
<dbReference type="OrthoDB" id="6781668at2759"/>
<evidence type="ECO:0000256" key="7">
    <source>
        <dbReference type="ARBA" id="ARBA00023136"/>
    </source>
</evidence>
<evidence type="ECO:0000256" key="13">
    <source>
        <dbReference type="SAM" id="MobiDB-lite"/>
    </source>
</evidence>
<evidence type="ECO:0000256" key="6">
    <source>
        <dbReference type="ARBA" id="ARBA00023043"/>
    </source>
</evidence>
<feature type="compositionally biased region" description="Polar residues" evidence="13">
    <location>
        <begin position="682"/>
        <end position="692"/>
    </location>
</feature>
<keyword evidence="9" id="KW-0449">Lipoprotein</keyword>
<dbReference type="EC" id="2.3.1.225" evidence="12"/>
<organism evidence="15 16">
    <name type="scientific">Smittium megazygosporum</name>
    <dbReference type="NCBI Taxonomy" id="133381"/>
    <lineage>
        <taxon>Eukaryota</taxon>
        <taxon>Fungi</taxon>
        <taxon>Fungi incertae sedis</taxon>
        <taxon>Zoopagomycota</taxon>
        <taxon>Kickxellomycotina</taxon>
        <taxon>Harpellomycetes</taxon>
        <taxon>Harpellales</taxon>
        <taxon>Legeriomycetaceae</taxon>
        <taxon>Smittium</taxon>
    </lineage>
</organism>
<evidence type="ECO:0000256" key="8">
    <source>
        <dbReference type="ARBA" id="ARBA00023139"/>
    </source>
</evidence>
<feature type="compositionally biased region" description="Low complexity" evidence="13">
    <location>
        <begin position="614"/>
        <end position="629"/>
    </location>
</feature>
<keyword evidence="3 12" id="KW-0812">Transmembrane</keyword>
<dbReference type="PANTHER" id="PTHR24161">
    <property type="entry name" value="ANK_REP_REGION DOMAIN-CONTAINING PROTEIN-RELATED"/>
    <property type="match status" value="1"/>
</dbReference>
<dbReference type="EMBL" id="MBFS01003565">
    <property type="protein sequence ID" value="PVU85977.1"/>
    <property type="molecule type" value="Genomic_DNA"/>
</dbReference>
<feature type="transmembrane region" description="Helical" evidence="12">
    <location>
        <begin position="346"/>
        <end position="368"/>
    </location>
</feature>
<evidence type="ECO:0000256" key="9">
    <source>
        <dbReference type="ARBA" id="ARBA00023288"/>
    </source>
</evidence>
<dbReference type="Pfam" id="PF12796">
    <property type="entry name" value="Ank_2"/>
    <property type="match status" value="2"/>
</dbReference>
<dbReference type="PROSITE" id="PS50088">
    <property type="entry name" value="ANK_REPEAT"/>
    <property type="match status" value="2"/>
</dbReference>
<keyword evidence="4" id="KW-0677">Repeat</keyword>
<protein>
    <recommendedName>
        <fullName evidence="12">Palmitoyltransferase</fullName>
        <ecNumber evidence="12">2.3.1.225</ecNumber>
    </recommendedName>
</protein>
<feature type="repeat" description="ANK" evidence="11">
    <location>
        <begin position="232"/>
        <end position="264"/>
    </location>
</feature>
<dbReference type="GO" id="GO:0016020">
    <property type="term" value="C:membrane"/>
    <property type="evidence" value="ECO:0007669"/>
    <property type="project" value="UniProtKB-SubCell"/>
</dbReference>
<keyword evidence="12" id="KW-0808">Transferase</keyword>
<feature type="region of interest" description="Disordered" evidence="13">
    <location>
        <begin position="1"/>
        <end position="20"/>
    </location>
</feature>
<feature type="transmembrane region" description="Helical" evidence="12">
    <location>
        <begin position="319"/>
        <end position="340"/>
    </location>
</feature>
<evidence type="ECO:0000256" key="11">
    <source>
        <dbReference type="PROSITE-ProRule" id="PRU00023"/>
    </source>
</evidence>
<dbReference type="GO" id="GO:0019706">
    <property type="term" value="F:protein-cysteine S-palmitoyltransferase activity"/>
    <property type="evidence" value="ECO:0007669"/>
    <property type="project" value="UniProtKB-EC"/>
</dbReference>
<keyword evidence="12" id="KW-0012">Acyltransferase</keyword>
<feature type="compositionally biased region" description="Acidic residues" evidence="13">
    <location>
        <begin position="652"/>
        <end position="669"/>
    </location>
</feature>
<evidence type="ECO:0000256" key="3">
    <source>
        <dbReference type="ARBA" id="ARBA00022692"/>
    </source>
</evidence>
<evidence type="ECO:0000256" key="10">
    <source>
        <dbReference type="ARBA" id="ARBA00048048"/>
    </source>
</evidence>
<feature type="transmembrane region" description="Helical" evidence="12">
    <location>
        <begin position="517"/>
        <end position="540"/>
    </location>
</feature>
<evidence type="ECO:0000313" key="16">
    <source>
        <dbReference type="Proteomes" id="UP000245609"/>
    </source>
</evidence>
<gene>
    <name evidence="15" type="ORF">BB560_006849</name>
</gene>
<comment type="caution">
    <text evidence="15">The sequence shown here is derived from an EMBL/GenBank/DDBJ whole genome shotgun (WGS) entry which is preliminary data.</text>
</comment>
<keyword evidence="8" id="KW-0564">Palmitate</keyword>
<reference evidence="15 16" key="1">
    <citation type="journal article" date="2018" name="MBio">
        <title>Comparative Genomics Reveals the Core Gene Toolbox for the Fungus-Insect Symbiosis.</title>
        <authorList>
            <person name="Wang Y."/>
            <person name="Stata M."/>
            <person name="Wang W."/>
            <person name="Stajich J.E."/>
            <person name="White M.M."/>
            <person name="Moncalvo J.M."/>
        </authorList>
    </citation>
    <scope>NUCLEOTIDE SEQUENCE [LARGE SCALE GENOMIC DNA]</scope>
    <source>
        <strain evidence="15 16">SC-DP-2</strain>
    </source>
</reference>
<dbReference type="InterPro" id="IPR002110">
    <property type="entry name" value="Ankyrin_rpt"/>
</dbReference>
<comment type="catalytic activity">
    <reaction evidence="10 12">
        <text>L-cysteinyl-[protein] + hexadecanoyl-CoA = S-hexadecanoyl-L-cysteinyl-[protein] + CoA</text>
        <dbReference type="Rhea" id="RHEA:36683"/>
        <dbReference type="Rhea" id="RHEA-COMP:10131"/>
        <dbReference type="Rhea" id="RHEA-COMP:11032"/>
        <dbReference type="ChEBI" id="CHEBI:29950"/>
        <dbReference type="ChEBI" id="CHEBI:57287"/>
        <dbReference type="ChEBI" id="CHEBI:57379"/>
        <dbReference type="ChEBI" id="CHEBI:74151"/>
        <dbReference type="EC" id="2.3.1.225"/>
    </reaction>
</comment>
<feature type="transmembrane region" description="Helical" evidence="12">
    <location>
        <begin position="419"/>
        <end position="437"/>
    </location>
</feature>
<comment type="domain">
    <text evidence="12">The DHHC domain is required for palmitoyltransferase activity.</text>
</comment>
<accession>A0A2T9Y0Z1</accession>